<dbReference type="GO" id="GO:0046872">
    <property type="term" value="F:metal ion binding"/>
    <property type="evidence" value="ECO:0007669"/>
    <property type="project" value="UniProtKB-KW"/>
</dbReference>
<evidence type="ECO:0000256" key="1">
    <source>
        <dbReference type="ARBA" id="ARBA00004651"/>
    </source>
</evidence>
<keyword evidence="2" id="KW-1003">Cell membrane</keyword>
<feature type="transmembrane region" description="Helical" evidence="8">
    <location>
        <begin position="7"/>
        <end position="26"/>
    </location>
</feature>
<proteinExistence type="predicted"/>
<organism evidence="9 10">
    <name type="scientific">Leptospira fletcheri</name>
    <dbReference type="NCBI Taxonomy" id="2484981"/>
    <lineage>
        <taxon>Bacteria</taxon>
        <taxon>Pseudomonadati</taxon>
        <taxon>Spirochaetota</taxon>
        <taxon>Spirochaetia</taxon>
        <taxon>Leptospirales</taxon>
        <taxon>Leptospiraceae</taxon>
        <taxon>Leptospira</taxon>
    </lineage>
</organism>
<feature type="binding site" evidence="7">
    <location>
        <position position="153"/>
    </location>
    <ligand>
        <name>Mg(2+)</name>
        <dbReference type="ChEBI" id="CHEBI:18420"/>
    </ligand>
</feature>
<keyword evidence="7" id="KW-0460">Magnesium</keyword>
<dbReference type="GO" id="GO:0044038">
    <property type="term" value="P:cell wall macromolecule biosynthetic process"/>
    <property type="evidence" value="ECO:0007669"/>
    <property type="project" value="TreeGrafter"/>
</dbReference>
<reference evidence="9" key="1">
    <citation type="journal article" date="2019" name="PLoS Negl. Trop. Dis.">
        <title>Revisiting the worldwide diversity of Leptospira species in the environment.</title>
        <authorList>
            <person name="Vincent A.T."/>
            <person name="Schiettekatte O."/>
            <person name="Bourhy P."/>
            <person name="Veyrier F.J."/>
            <person name="Picardeau M."/>
        </authorList>
    </citation>
    <scope>NUCLEOTIDE SEQUENCE [LARGE SCALE GENOMIC DNA]</scope>
    <source>
        <strain evidence="9">SSW15</strain>
    </source>
</reference>
<feature type="transmembrane region" description="Helical" evidence="8">
    <location>
        <begin position="103"/>
        <end position="121"/>
    </location>
</feature>
<name>A0A4R9GFW1_9LEPT</name>
<keyword evidence="5 8" id="KW-1133">Transmembrane helix</keyword>
<dbReference type="PANTHER" id="PTHR22926:SF3">
    <property type="entry name" value="UNDECAPRENYL-PHOSPHATE ALPHA-N-ACETYLGLUCOSAMINYL 1-PHOSPHATE TRANSFERASE"/>
    <property type="match status" value="1"/>
</dbReference>
<sequence length="336" mass="38318">MHVSTELLVYYSTTFLLSLGLCRLYIGSRRISISDIPNERSMHQAATKKSGGIWIFFSSSLILVLWSYFGRSEFPLHWWTGVFFFFLVGFGDDVKGLSPYLRFGAEFVFLIAWIGLAPFRISLFGMDLGVSPGGYGEIALISLYLLFFVNLCNFMDGLDTYLASNLVFTAFATILLTGNDLPFSYLSIFAALFGFLAWNLPKAKLFLGDSGSLFLGFALGALPFYVQGKRPFEVSDLFFLAPVFFTDGLLTILVRLKKKENIFQAHRIHLYQLFAVRTHHKGFVAFLFTLANLPALLAWAFLPRYWSFFVSLVLYFLAYSYFRRFISRTPVFEKNP</sequence>
<gene>
    <name evidence="9" type="ORF">EHO60_12010</name>
</gene>
<protein>
    <submittedName>
        <fullName evidence="9">UDP-phosphate N-acetylglucosaminyl 1-phosphate transferase</fullName>
    </submittedName>
</protein>
<evidence type="ECO:0000256" key="2">
    <source>
        <dbReference type="ARBA" id="ARBA00022475"/>
    </source>
</evidence>
<feature type="transmembrane region" description="Helical" evidence="8">
    <location>
        <begin position="182"/>
        <end position="198"/>
    </location>
</feature>
<evidence type="ECO:0000256" key="8">
    <source>
        <dbReference type="SAM" id="Phobius"/>
    </source>
</evidence>
<feature type="transmembrane region" description="Helical" evidence="8">
    <location>
        <begin position="133"/>
        <end position="151"/>
    </location>
</feature>
<dbReference type="AlphaFoldDB" id="A0A4R9GFW1"/>
<feature type="transmembrane region" description="Helical" evidence="8">
    <location>
        <begin position="282"/>
        <end position="299"/>
    </location>
</feature>
<feature type="transmembrane region" description="Helical" evidence="8">
    <location>
        <begin position="158"/>
        <end position="176"/>
    </location>
</feature>
<evidence type="ECO:0000256" key="3">
    <source>
        <dbReference type="ARBA" id="ARBA00022679"/>
    </source>
</evidence>
<keyword evidence="3 9" id="KW-0808">Transferase</keyword>
<dbReference type="Pfam" id="PF00953">
    <property type="entry name" value="Glycos_transf_4"/>
    <property type="match status" value="1"/>
</dbReference>
<dbReference type="GO" id="GO:0009103">
    <property type="term" value="P:lipopolysaccharide biosynthetic process"/>
    <property type="evidence" value="ECO:0007669"/>
    <property type="project" value="TreeGrafter"/>
</dbReference>
<evidence type="ECO:0000313" key="9">
    <source>
        <dbReference type="EMBL" id="TGK10067.1"/>
    </source>
</evidence>
<evidence type="ECO:0000256" key="7">
    <source>
        <dbReference type="PIRSR" id="PIRSR600715-1"/>
    </source>
</evidence>
<keyword evidence="4 8" id="KW-0812">Transmembrane</keyword>
<evidence type="ECO:0000256" key="6">
    <source>
        <dbReference type="ARBA" id="ARBA00023136"/>
    </source>
</evidence>
<dbReference type="GO" id="GO:0071555">
    <property type="term" value="P:cell wall organization"/>
    <property type="evidence" value="ECO:0007669"/>
    <property type="project" value="TreeGrafter"/>
</dbReference>
<dbReference type="Proteomes" id="UP000298458">
    <property type="component" value="Unassembled WGS sequence"/>
</dbReference>
<feature type="binding site" evidence="7">
    <location>
        <position position="209"/>
    </location>
    <ligand>
        <name>Mg(2+)</name>
        <dbReference type="ChEBI" id="CHEBI:18420"/>
    </ligand>
</feature>
<dbReference type="InterPro" id="IPR000715">
    <property type="entry name" value="Glycosyl_transferase_4"/>
</dbReference>
<dbReference type="GO" id="GO:0016780">
    <property type="term" value="F:phosphotransferase activity, for other substituted phosphate groups"/>
    <property type="evidence" value="ECO:0007669"/>
    <property type="project" value="InterPro"/>
</dbReference>
<keyword evidence="7" id="KW-0479">Metal-binding</keyword>
<feature type="transmembrane region" description="Helical" evidence="8">
    <location>
        <begin position="205"/>
        <end position="225"/>
    </location>
</feature>
<feature type="transmembrane region" description="Helical" evidence="8">
    <location>
        <begin position="75"/>
        <end position="91"/>
    </location>
</feature>
<dbReference type="RefSeq" id="WP_135768428.1">
    <property type="nucleotide sequence ID" value="NZ_RQET01000008.1"/>
</dbReference>
<dbReference type="EMBL" id="RQET01000008">
    <property type="protein sequence ID" value="TGK10067.1"/>
    <property type="molecule type" value="Genomic_DNA"/>
</dbReference>
<feature type="transmembrane region" description="Helical" evidence="8">
    <location>
        <begin position="51"/>
        <end position="69"/>
    </location>
</feature>
<dbReference type="PANTHER" id="PTHR22926">
    <property type="entry name" value="PHOSPHO-N-ACETYLMURAMOYL-PENTAPEPTIDE-TRANSFERASE"/>
    <property type="match status" value="1"/>
</dbReference>
<keyword evidence="6 8" id="KW-0472">Membrane</keyword>
<dbReference type="OrthoDB" id="9783652at2"/>
<feature type="transmembrane region" description="Helical" evidence="8">
    <location>
        <begin position="305"/>
        <end position="322"/>
    </location>
</feature>
<evidence type="ECO:0000313" key="10">
    <source>
        <dbReference type="Proteomes" id="UP000298458"/>
    </source>
</evidence>
<evidence type="ECO:0000256" key="5">
    <source>
        <dbReference type="ARBA" id="ARBA00022989"/>
    </source>
</evidence>
<comment type="caution">
    <text evidence="9">The sequence shown here is derived from an EMBL/GenBank/DDBJ whole genome shotgun (WGS) entry which is preliminary data.</text>
</comment>
<keyword evidence="10" id="KW-1185">Reference proteome</keyword>
<comment type="cofactor">
    <cofactor evidence="7">
        <name>Mg(2+)</name>
        <dbReference type="ChEBI" id="CHEBI:18420"/>
    </cofactor>
</comment>
<accession>A0A4R9GFW1</accession>
<comment type="subcellular location">
    <subcellularLocation>
        <location evidence="1">Cell membrane</location>
        <topology evidence="1">Multi-pass membrane protein</topology>
    </subcellularLocation>
</comment>
<feature type="transmembrane region" description="Helical" evidence="8">
    <location>
        <begin position="237"/>
        <end position="256"/>
    </location>
</feature>
<dbReference type="GO" id="GO:0005886">
    <property type="term" value="C:plasma membrane"/>
    <property type="evidence" value="ECO:0007669"/>
    <property type="project" value="UniProtKB-SubCell"/>
</dbReference>
<evidence type="ECO:0000256" key="4">
    <source>
        <dbReference type="ARBA" id="ARBA00022692"/>
    </source>
</evidence>